<gene>
    <name evidence="4" type="ORF">QWY31_12200</name>
</gene>
<feature type="modified residue" description="4-aspartylphosphate" evidence="1">
    <location>
        <position position="54"/>
    </location>
</feature>
<dbReference type="EMBL" id="JAUHJS010000006">
    <property type="protein sequence ID" value="MDN4166267.1"/>
    <property type="molecule type" value="Genomic_DNA"/>
</dbReference>
<evidence type="ECO:0000313" key="4">
    <source>
        <dbReference type="EMBL" id="MDN4166267.1"/>
    </source>
</evidence>
<dbReference type="InterPro" id="IPR007492">
    <property type="entry name" value="LytTR_DNA-bd_dom"/>
</dbReference>
<feature type="domain" description="HTH LytTR-type" evidence="3">
    <location>
        <begin position="142"/>
        <end position="245"/>
    </location>
</feature>
<evidence type="ECO:0000259" key="2">
    <source>
        <dbReference type="PROSITE" id="PS50110"/>
    </source>
</evidence>
<keyword evidence="1" id="KW-0597">Phosphoprotein</keyword>
<dbReference type="RefSeq" id="WP_320004805.1">
    <property type="nucleotide sequence ID" value="NZ_JAUHJS010000006.1"/>
</dbReference>
<evidence type="ECO:0000259" key="3">
    <source>
        <dbReference type="PROSITE" id="PS50930"/>
    </source>
</evidence>
<accession>A0ABT8F719</accession>
<dbReference type="InterPro" id="IPR011006">
    <property type="entry name" value="CheY-like_superfamily"/>
</dbReference>
<proteinExistence type="predicted"/>
<dbReference type="PROSITE" id="PS50110">
    <property type="entry name" value="RESPONSE_REGULATORY"/>
    <property type="match status" value="1"/>
</dbReference>
<reference evidence="4" key="1">
    <citation type="submission" date="2023-06" db="EMBL/GenBank/DDBJ databases">
        <title>Cytophagales bacterium Strain LB-30, isolated from soil.</title>
        <authorList>
            <person name="Liu B."/>
        </authorList>
    </citation>
    <scope>NUCLEOTIDE SEQUENCE</scope>
    <source>
        <strain evidence="4">LB-30</strain>
    </source>
</reference>
<dbReference type="SUPFAM" id="SSF52172">
    <property type="entry name" value="CheY-like"/>
    <property type="match status" value="1"/>
</dbReference>
<dbReference type="PANTHER" id="PTHR37299">
    <property type="entry name" value="TRANSCRIPTIONAL REGULATOR-RELATED"/>
    <property type="match status" value="1"/>
</dbReference>
<dbReference type="SMART" id="SM00850">
    <property type="entry name" value="LytTR"/>
    <property type="match status" value="1"/>
</dbReference>
<protein>
    <submittedName>
        <fullName evidence="4">LytTR family DNA-binding domain-containing protein</fullName>
    </submittedName>
</protein>
<dbReference type="SMART" id="SM00448">
    <property type="entry name" value="REC"/>
    <property type="match status" value="1"/>
</dbReference>
<evidence type="ECO:0000313" key="5">
    <source>
        <dbReference type="Proteomes" id="UP001168552"/>
    </source>
</evidence>
<name>A0ABT8F719_9BACT</name>
<dbReference type="InterPro" id="IPR046947">
    <property type="entry name" value="LytR-like"/>
</dbReference>
<dbReference type="Pfam" id="PF04397">
    <property type="entry name" value="LytTR"/>
    <property type="match status" value="1"/>
</dbReference>
<dbReference type="Gene3D" id="2.40.50.1020">
    <property type="entry name" value="LytTr DNA-binding domain"/>
    <property type="match status" value="1"/>
</dbReference>
<dbReference type="PANTHER" id="PTHR37299:SF1">
    <property type="entry name" value="STAGE 0 SPORULATION PROTEIN A HOMOLOG"/>
    <property type="match status" value="1"/>
</dbReference>
<dbReference type="Pfam" id="PF00072">
    <property type="entry name" value="Response_reg"/>
    <property type="match status" value="1"/>
</dbReference>
<keyword evidence="5" id="KW-1185">Reference proteome</keyword>
<organism evidence="4 5">
    <name type="scientific">Shiella aurantiaca</name>
    <dbReference type="NCBI Taxonomy" id="3058365"/>
    <lineage>
        <taxon>Bacteria</taxon>
        <taxon>Pseudomonadati</taxon>
        <taxon>Bacteroidota</taxon>
        <taxon>Cytophagia</taxon>
        <taxon>Cytophagales</taxon>
        <taxon>Shiellaceae</taxon>
        <taxon>Shiella</taxon>
    </lineage>
</organism>
<comment type="caution">
    <text evidence="4">The sequence shown here is derived from an EMBL/GenBank/DDBJ whole genome shotgun (WGS) entry which is preliminary data.</text>
</comment>
<evidence type="ECO:0000256" key="1">
    <source>
        <dbReference type="PROSITE-ProRule" id="PRU00169"/>
    </source>
</evidence>
<dbReference type="GO" id="GO:0003677">
    <property type="term" value="F:DNA binding"/>
    <property type="evidence" value="ECO:0007669"/>
    <property type="project" value="UniProtKB-KW"/>
</dbReference>
<dbReference type="Gene3D" id="3.40.50.2300">
    <property type="match status" value="1"/>
</dbReference>
<feature type="domain" description="Response regulatory" evidence="2">
    <location>
        <begin position="2"/>
        <end position="115"/>
    </location>
</feature>
<dbReference type="Proteomes" id="UP001168552">
    <property type="component" value="Unassembled WGS sequence"/>
</dbReference>
<keyword evidence="4" id="KW-0238">DNA-binding</keyword>
<dbReference type="InterPro" id="IPR001789">
    <property type="entry name" value="Sig_transdc_resp-reg_receiver"/>
</dbReference>
<dbReference type="PROSITE" id="PS50930">
    <property type="entry name" value="HTH_LYTTR"/>
    <property type="match status" value="1"/>
</dbReference>
<sequence>MKAVLVEDEKHSRETLRNLIEEFCKDVYIVGVAESVDDAVQVIRSTNPDLVFLDIELQTGSGFDVLSKLSDMSFDVIFTTAYEHYAIRAIKFSSLDYLLKPIDIEELQRAVNKARANHYVAYQKQQLETLLANIAGKTVKRICLATADRLEFVSVSDISLCEASGSYTNFYMKDGRKVMVSKHLKEYETLLTDEQFMRVHNSFLVNLKEVKQYVKSEGGYLIMNDNKQVSISPKKRDEFLSRIGM</sequence>